<accession>A0ABT7SK38</accession>
<dbReference type="PROSITE" id="PS00211">
    <property type="entry name" value="ABC_TRANSPORTER_1"/>
    <property type="match status" value="1"/>
</dbReference>
<evidence type="ECO:0000313" key="6">
    <source>
        <dbReference type="EMBL" id="MDM7856548.1"/>
    </source>
</evidence>
<keyword evidence="3" id="KW-0547">Nucleotide-binding</keyword>
<comment type="similarity">
    <text evidence="1">Belongs to the ABC transporter superfamily.</text>
</comment>
<evidence type="ECO:0000259" key="5">
    <source>
        <dbReference type="PROSITE" id="PS50893"/>
    </source>
</evidence>
<dbReference type="InterPro" id="IPR017871">
    <property type="entry name" value="ABC_transporter-like_CS"/>
</dbReference>
<keyword evidence="2" id="KW-0813">Transport</keyword>
<evidence type="ECO:0000313" key="7">
    <source>
        <dbReference type="Proteomes" id="UP001529338"/>
    </source>
</evidence>
<gene>
    <name evidence="6" type="ORF">QRT04_16535</name>
</gene>
<keyword evidence="4 6" id="KW-0067">ATP-binding</keyword>
<dbReference type="Pfam" id="PF00005">
    <property type="entry name" value="ABC_tran"/>
    <property type="match status" value="1"/>
</dbReference>
<evidence type="ECO:0000256" key="3">
    <source>
        <dbReference type="ARBA" id="ARBA00022741"/>
    </source>
</evidence>
<feature type="domain" description="ABC transporter" evidence="5">
    <location>
        <begin position="6"/>
        <end position="237"/>
    </location>
</feature>
<evidence type="ECO:0000256" key="4">
    <source>
        <dbReference type="ARBA" id="ARBA00022840"/>
    </source>
</evidence>
<evidence type="ECO:0000256" key="2">
    <source>
        <dbReference type="ARBA" id="ARBA00022448"/>
    </source>
</evidence>
<proteinExistence type="inferred from homology"/>
<dbReference type="EMBL" id="JAUCGQ010000004">
    <property type="protein sequence ID" value="MDM7856548.1"/>
    <property type="molecule type" value="Genomic_DNA"/>
</dbReference>
<dbReference type="RefSeq" id="WP_289456794.1">
    <property type="nucleotide sequence ID" value="NZ_JAUCGQ010000004.1"/>
</dbReference>
<dbReference type="GO" id="GO:0005524">
    <property type="term" value="F:ATP binding"/>
    <property type="evidence" value="ECO:0007669"/>
    <property type="project" value="UniProtKB-KW"/>
</dbReference>
<name>A0ABT7SK38_9CELL</name>
<dbReference type="InterPro" id="IPR027417">
    <property type="entry name" value="P-loop_NTPase"/>
</dbReference>
<dbReference type="PANTHER" id="PTHR43335">
    <property type="entry name" value="ABC TRANSPORTER, ATP-BINDING PROTEIN"/>
    <property type="match status" value="1"/>
</dbReference>
<dbReference type="Proteomes" id="UP001529338">
    <property type="component" value="Unassembled WGS sequence"/>
</dbReference>
<sequence length="317" mass="33306">MDELAVELRGLTKSYVRFPLTRVPVVRGLNLDVPAGGVHALLGPNGSGKTTTLRMLLGLVRPESGTVRVLGHAVPGALPAVVGRIGAVVEQPRLFPAFSGRRNLELLARAADVPAARVDEVLDEVGLRDRARDPVRRYSLGMKQRAAIAATLLRRPDLVVLDEPTNGLDPQGVHDVRALMRRLADQGRTVLVSSHALGDLEQVADTVSVLAAGRLVAQGRLDDLLASRGAPRLRVRVADPERAALALAGHGWSAHVDGGAVVVTDPPPAADVSRVLAGVGLYPEELTVLRPDLESAYLALTAGSGPAAVRDPAEVGS</sequence>
<reference evidence="6 7" key="1">
    <citation type="submission" date="2023-06" db="EMBL/GenBank/DDBJ databases">
        <title>Cellulomonas sp. MW4 Whole genome sequence.</title>
        <authorList>
            <person name="Park S."/>
        </authorList>
    </citation>
    <scope>NUCLEOTIDE SEQUENCE [LARGE SCALE GENOMIC DNA]</scope>
    <source>
        <strain evidence="6 7">MW4</strain>
    </source>
</reference>
<dbReference type="SUPFAM" id="SSF52540">
    <property type="entry name" value="P-loop containing nucleoside triphosphate hydrolases"/>
    <property type="match status" value="1"/>
</dbReference>
<dbReference type="PANTHER" id="PTHR43335:SF4">
    <property type="entry name" value="ABC TRANSPORTER, ATP-BINDING PROTEIN"/>
    <property type="match status" value="1"/>
</dbReference>
<dbReference type="Gene3D" id="3.40.50.300">
    <property type="entry name" value="P-loop containing nucleotide triphosphate hydrolases"/>
    <property type="match status" value="1"/>
</dbReference>
<dbReference type="SMART" id="SM00382">
    <property type="entry name" value="AAA"/>
    <property type="match status" value="1"/>
</dbReference>
<dbReference type="InterPro" id="IPR003439">
    <property type="entry name" value="ABC_transporter-like_ATP-bd"/>
</dbReference>
<comment type="caution">
    <text evidence="6">The sequence shown here is derived from an EMBL/GenBank/DDBJ whole genome shotgun (WGS) entry which is preliminary data.</text>
</comment>
<evidence type="ECO:0000256" key="1">
    <source>
        <dbReference type="ARBA" id="ARBA00005417"/>
    </source>
</evidence>
<dbReference type="PROSITE" id="PS50893">
    <property type="entry name" value="ABC_TRANSPORTER_2"/>
    <property type="match status" value="1"/>
</dbReference>
<protein>
    <submittedName>
        <fullName evidence="6">ABC transporter ATP-binding protein</fullName>
    </submittedName>
</protein>
<dbReference type="InterPro" id="IPR003593">
    <property type="entry name" value="AAA+_ATPase"/>
</dbReference>
<keyword evidence="7" id="KW-1185">Reference proteome</keyword>
<organism evidence="6 7">
    <name type="scientific">Cellulomonas alba</name>
    <dbReference type="NCBI Taxonomy" id="3053467"/>
    <lineage>
        <taxon>Bacteria</taxon>
        <taxon>Bacillati</taxon>
        <taxon>Actinomycetota</taxon>
        <taxon>Actinomycetes</taxon>
        <taxon>Micrococcales</taxon>
        <taxon>Cellulomonadaceae</taxon>
        <taxon>Cellulomonas</taxon>
    </lineage>
</organism>